<accession>A0A4V1XBR0</accession>
<dbReference type="OrthoDB" id="9974981at2759"/>
<dbReference type="InterPro" id="IPR008030">
    <property type="entry name" value="NmrA-like"/>
</dbReference>
<evidence type="ECO:0000259" key="3">
    <source>
        <dbReference type="Pfam" id="PF05368"/>
    </source>
</evidence>
<dbReference type="InterPro" id="IPR051609">
    <property type="entry name" value="NmrA/Isoflavone_reductase-like"/>
</dbReference>
<dbReference type="Gene3D" id="3.40.50.720">
    <property type="entry name" value="NAD(P)-binding Rossmann-like Domain"/>
    <property type="match status" value="1"/>
</dbReference>
<dbReference type="Proteomes" id="UP000293360">
    <property type="component" value="Unassembled WGS sequence"/>
</dbReference>
<organism evidence="4 5">
    <name type="scientific">Monosporascus ibericus</name>
    <dbReference type="NCBI Taxonomy" id="155417"/>
    <lineage>
        <taxon>Eukaryota</taxon>
        <taxon>Fungi</taxon>
        <taxon>Dikarya</taxon>
        <taxon>Ascomycota</taxon>
        <taxon>Pezizomycotina</taxon>
        <taxon>Sordariomycetes</taxon>
        <taxon>Xylariomycetidae</taxon>
        <taxon>Xylariales</taxon>
        <taxon>Xylariales incertae sedis</taxon>
        <taxon>Monosporascus</taxon>
    </lineage>
</organism>
<gene>
    <name evidence="4" type="ORF">DL764_002714</name>
</gene>
<keyword evidence="1" id="KW-0521">NADP</keyword>
<sequence length="300" mass="32562">MAPVIKNVALTGITGNVGAPALKALVESGFNVTVLARKQPDKLPAGVVVKMVDFGSVESLTKVLEGQDALVDTTNTPGSIEVAQHLIDAAVAAGVYRVIPSEFSGDPNNAPLRALPPFVTKTQVLNHLEKKTAGTGTTWTTISNNAFLDWAMRLGFLNIDLKNRKVTRMYDGNHSFEWTLLETVAKAIVGVLKKPRETENRHCFIHSIKKSQNQMVELAKEAIGGEWQVEQGDAKKAYEDAMASLQSGKVDFQVIGDIIRYGVVTPVIGKQFPTNNNKLLGVPTMSDNEVKELLKQIASE</sequence>
<keyword evidence="2" id="KW-0560">Oxidoreductase</keyword>
<evidence type="ECO:0000313" key="4">
    <source>
        <dbReference type="EMBL" id="RYP07119.1"/>
    </source>
</evidence>
<reference evidence="4 5" key="1">
    <citation type="submission" date="2018-06" db="EMBL/GenBank/DDBJ databases">
        <title>Complete Genomes of Monosporascus.</title>
        <authorList>
            <person name="Robinson A.J."/>
            <person name="Natvig D.O."/>
        </authorList>
    </citation>
    <scope>NUCLEOTIDE SEQUENCE [LARGE SCALE GENOMIC DNA]</scope>
    <source>
        <strain evidence="4 5">CBS 110550</strain>
    </source>
</reference>
<feature type="domain" description="NmrA-like" evidence="3">
    <location>
        <begin position="6"/>
        <end position="240"/>
    </location>
</feature>
<evidence type="ECO:0000256" key="1">
    <source>
        <dbReference type="ARBA" id="ARBA00022857"/>
    </source>
</evidence>
<dbReference type="SUPFAM" id="SSF51735">
    <property type="entry name" value="NAD(P)-binding Rossmann-fold domains"/>
    <property type="match status" value="1"/>
</dbReference>
<evidence type="ECO:0000256" key="2">
    <source>
        <dbReference type="ARBA" id="ARBA00023002"/>
    </source>
</evidence>
<dbReference type="AlphaFoldDB" id="A0A4V1XBR0"/>
<proteinExistence type="predicted"/>
<name>A0A4V1XBR0_9PEZI</name>
<comment type="caution">
    <text evidence="4">The sequence shown here is derived from an EMBL/GenBank/DDBJ whole genome shotgun (WGS) entry which is preliminary data.</text>
</comment>
<dbReference type="Pfam" id="PF05368">
    <property type="entry name" value="NmrA"/>
    <property type="match status" value="1"/>
</dbReference>
<dbReference type="PANTHER" id="PTHR47706:SF1">
    <property type="entry name" value="CIPA-LIKE, PUTATIVE (AFU_ORTHOLOGUE AFUA_1G12460)-RELATED"/>
    <property type="match status" value="1"/>
</dbReference>
<keyword evidence="5" id="KW-1185">Reference proteome</keyword>
<dbReference type="InterPro" id="IPR036291">
    <property type="entry name" value="NAD(P)-bd_dom_sf"/>
</dbReference>
<evidence type="ECO:0000313" key="5">
    <source>
        <dbReference type="Proteomes" id="UP000293360"/>
    </source>
</evidence>
<dbReference type="GO" id="GO:0016491">
    <property type="term" value="F:oxidoreductase activity"/>
    <property type="evidence" value="ECO:0007669"/>
    <property type="project" value="UniProtKB-KW"/>
</dbReference>
<protein>
    <recommendedName>
        <fullName evidence="3">NmrA-like domain-containing protein</fullName>
    </recommendedName>
</protein>
<dbReference type="STRING" id="155417.A0A4V1XBR0"/>
<dbReference type="PANTHER" id="PTHR47706">
    <property type="entry name" value="NMRA-LIKE FAMILY PROTEIN"/>
    <property type="match status" value="1"/>
</dbReference>
<dbReference type="EMBL" id="QJNU01000105">
    <property type="protein sequence ID" value="RYP07119.1"/>
    <property type="molecule type" value="Genomic_DNA"/>
</dbReference>